<dbReference type="SMART" id="SM00448">
    <property type="entry name" value="REC"/>
    <property type="match status" value="1"/>
</dbReference>
<keyword evidence="5" id="KW-1185">Reference proteome</keyword>
<dbReference type="InterPro" id="IPR001789">
    <property type="entry name" value="Sig_transdc_resp-reg_receiver"/>
</dbReference>
<dbReference type="Proteomes" id="UP001589774">
    <property type="component" value="Unassembled WGS sequence"/>
</dbReference>
<organism evidence="4 5">
    <name type="scientific">Olivibacter oleidegradans</name>
    <dbReference type="NCBI Taxonomy" id="760123"/>
    <lineage>
        <taxon>Bacteria</taxon>
        <taxon>Pseudomonadati</taxon>
        <taxon>Bacteroidota</taxon>
        <taxon>Sphingobacteriia</taxon>
        <taxon>Sphingobacteriales</taxon>
        <taxon>Sphingobacteriaceae</taxon>
        <taxon>Olivibacter</taxon>
    </lineage>
</organism>
<feature type="domain" description="Response regulatory" evidence="3">
    <location>
        <begin position="4"/>
        <end position="117"/>
    </location>
</feature>
<dbReference type="PANTHER" id="PTHR44591:SF3">
    <property type="entry name" value="RESPONSE REGULATORY DOMAIN-CONTAINING PROTEIN"/>
    <property type="match status" value="1"/>
</dbReference>
<accession>A0ABV6HHE8</accession>
<evidence type="ECO:0000259" key="3">
    <source>
        <dbReference type="PROSITE" id="PS50110"/>
    </source>
</evidence>
<dbReference type="SUPFAM" id="SSF52172">
    <property type="entry name" value="CheY-like"/>
    <property type="match status" value="1"/>
</dbReference>
<evidence type="ECO:0000313" key="4">
    <source>
        <dbReference type="EMBL" id="MFC0318301.1"/>
    </source>
</evidence>
<keyword evidence="1 2" id="KW-0597">Phosphoprotein</keyword>
<name>A0ABV6HHE8_9SPHI</name>
<dbReference type="EMBL" id="JBHLWO010000001">
    <property type="protein sequence ID" value="MFC0318301.1"/>
    <property type="molecule type" value="Genomic_DNA"/>
</dbReference>
<evidence type="ECO:0000313" key="5">
    <source>
        <dbReference type="Proteomes" id="UP001589774"/>
    </source>
</evidence>
<protein>
    <submittedName>
        <fullName evidence="4">Response regulator transcription factor</fullName>
    </submittedName>
</protein>
<gene>
    <name evidence="4" type="ORF">ACFFI0_08265</name>
</gene>
<dbReference type="PANTHER" id="PTHR44591">
    <property type="entry name" value="STRESS RESPONSE REGULATOR PROTEIN 1"/>
    <property type="match status" value="1"/>
</dbReference>
<reference evidence="4 5" key="1">
    <citation type="submission" date="2024-09" db="EMBL/GenBank/DDBJ databases">
        <authorList>
            <person name="Sun Q."/>
            <person name="Mori K."/>
        </authorList>
    </citation>
    <scope>NUCLEOTIDE SEQUENCE [LARGE SCALE GENOMIC DNA]</scope>
    <source>
        <strain evidence="4 5">CCM 7765</strain>
    </source>
</reference>
<evidence type="ECO:0000256" key="2">
    <source>
        <dbReference type="PROSITE-ProRule" id="PRU00169"/>
    </source>
</evidence>
<dbReference type="RefSeq" id="WP_013665451.1">
    <property type="nucleotide sequence ID" value="NZ_JBHLWO010000001.1"/>
</dbReference>
<dbReference type="InterPro" id="IPR011006">
    <property type="entry name" value="CheY-like_superfamily"/>
</dbReference>
<dbReference type="Pfam" id="PF00072">
    <property type="entry name" value="Response_reg"/>
    <property type="match status" value="1"/>
</dbReference>
<proteinExistence type="predicted"/>
<dbReference type="Gene3D" id="3.40.50.2300">
    <property type="match status" value="1"/>
</dbReference>
<sequence length="118" mass="13535">MEKKVVILEDDADIREIIEYILVEEKLAVQSHARAESFWKDVQDNHADLFLLDVMLPDGNGIDICNQLKANQSTSHIPIIIMSAHHQLMGDGKCPAEDFIKKPFDIHDFVQRIQKQLL</sequence>
<feature type="modified residue" description="4-aspartylphosphate" evidence="2">
    <location>
        <position position="53"/>
    </location>
</feature>
<evidence type="ECO:0000256" key="1">
    <source>
        <dbReference type="ARBA" id="ARBA00022553"/>
    </source>
</evidence>
<dbReference type="PROSITE" id="PS50110">
    <property type="entry name" value="RESPONSE_REGULATORY"/>
    <property type="match status" value="1"/>
</dbReference>
<dbReference type="InterPro" id="IPR050595">
    <property type="entry name" value="Bact_response_regulator"/>
</dbReference>
<comment type="caution">
    <text evidence="4">The sequence shown here is derived from an EMBL/GenBank/DDBJ whole genome shotgun (WGS) entry which is preliminary data.</text>
</comment>